<evidence type="ECO:0000313" key="6">
    <source>
        <dbReference type="Proteomes" id="UP000249254"/>
    </source>
</evidence>
<evidence type="ECO:0000256" key="2">
    <source>
        <dbReference type="ARBA" id="ARBA00022803"/>
    </source>
</evidence>
<dbReference type="AlphaFoldDB" id="A0A328AIF2"/>
<sequence>MGTATASPSAKPGSTTSTGRSAWRAAAPWRRSGAPDPRMTEEPTPRELLDRAVAAHRAGRLDEAAALYRAVLTQAPEEPNALTNLGTVALQQGRLDEGVALIEASLKIRPDQSNAINNRANALMTLGRLDEALAGFTRAIELDAGNVEAHANQAGVLRDLGRLSEAQAAYERAIALQPTFLDALNGLANTLEALGQAEAAAGIYDRALELAPQAWELHFNRGNALRATNRPAEAVAAYDRAAALNPASAEVWANRAAPLQALKRLDEAMASCERALALDPDHANANWNKALLLLLAGDEAAGWRQYEWRWRQPSFVGTVPPEGPRWLGETPLDGKRLLIVCEQGFGDTIQMLRYARVAAERADEVLAIVQPPLSELAASVAGIDRVLTGGEPITYDAWIPMMSLPHAFGAPPYGTPYMAAPADKRQAWADRLGPRTRPRVGLVWSGRANHGNDANRSLSLAALAPLLAADADFISLQTEYRDADRAVLAAEPRIRDVSGELASFSDTAGLIEALDLVISVDTSVAHLAGALGRPLLILLPFSPDFRWRAEGPSSAWYPSARLLRQPAFGAWGPVIAQALEAVRDLR</sequence>
<dbReference type="InterPro" id="IPR019734">
    <property type="entry name" value="TPR_rpt"/>
</dbReference>
<feature type="repeat" description="TPR" evidence="3">
    <location>
        <begin position="215"/>
        <end position="248"/>
    </location>
</feature>
<keyword evidence="1" id="KW-0677">Repeat</keyword>
<dbReference type="SUPFAM" id="SSF53756">
    <property type="entry name" value="UDP-Glycosyltransferase/glycogen phosphorylase"/>
    <property type="match status" value="1"/>
</dbReference>
<keyword evidence="6" id="KW-1185">Reference proteome</keyword>
<accession>A0A328AIF2</accession>
<organism evidence="5 6">
    <name type="scientific">Phenylobacterium soli</name>
    <dbReference type="NCBI Taxonomy" id="2170551"/>
    <lineage>
        <taxon>Bacteria</taxon>
        <taxon>Pseudomonadati</taxon>
        <taxon>Pseudomonadota</taxon>
        <taxon>Alphaproteobacteria</taxon>
        <taxon>Caulobacterales</taxon>
        <taxon>Caulobacteraceae</taxon>
        <taxon>Phenylobacterium</taxon>
    </lineage>
</organism>
<dbReference type="Pfam" id="PF13432">
    <property type="entry name" value="TPR_16"/>
    <property type="match status" value="3"/>
</dbReference>
<feature type="repeat" description="TPR" evidence="3">
    <location>
        <begin position="147"/>
        <end position="180"/>
    </location>
</feature>
<dbReference type="Pfam" id="PF13181">
    <property type="entry name" value="TPR_8"/>
    <property type="match status" value="1"/>
</dbReference>
<dbReference type="EMBL" id="QFYQ01000001">
    <property type="protein sequence ID" value="RAK54550.1"/>
    <property type="molecule type" value="Genomic_DNA"/>
</dbReference>
<feature type="repeat" description="TPR" evidence="3">
    <location>
        <begin position="113"/>
        <end position="146"/>
    </location>
</feature>
<feature type="region of interest" description="Disordered" evidence="4">
    <location>
        <begin position="1"/>
        <end position="44"/>
    </location>
</feature>
<keyword evidence="2 3" id="KW-0802">TPR repeat</keyword>
<dbReference type="SUPFAM" id="SSF48452">
    <property type="entry name" value="TPR-like"/>
    <property type="match status" value="1"/>
</dbReference>
<dbReference type="Pfam" id="PF01075">
    <property type="entry name" value="Glyco_transf_9"/>
    <property type="match status" value="1"/>
</dbReference>
<dbReference type="SMART" id="SM00028">
    <property type="entry name" value="TPR"/>
    <property type="match status" value="7"/>
</dbReference>
<dbReference type="Proteomes" id="UP000249254">
    <property type="component" value="Unassembled WGS sequence"/>
</dbReference>
<feature type="compositionally biased region" description="Low complexity" evidence="4">
    <location>
        <begin position="19"/>
        <end position="35"/>
    </location>
</feature>
<feature type="repeat" description="TPR" evidence="3">
    <location>
        <begin position="181"/>
        <end position="214"/>
    </location>
</feature>
<keyword evidence="5" id="KW-0808">Transferase</keyword>
<dbReference type="Gene3D" id="3.40.50.2000">
    <property type="entry name" value="Glycogen Phosphorylase B"/>
    <property type="match status" value="1"/>
</dbReference>
<dbReference type="InterPro" id="IPR051685">
    <property type="entry name" value="Ycf3/AcsC/BcsC/TPR_MFPF"/>
</dbReference>
<dbReference type="PANTHER" id="PTHR44943:SF8">
    <property type="entry name" value="TPR REPEAT-CONTAINING PROTEIN MJ0263"/>
    <property type="match status" value="1"/>
</dbReference>
<dbReference type="GO" id="GO:0016757">
    <property type="term" value="F:glycosyltransferase activity"/>
    <property type="evidence" value="ECO:0007669"/>
    <property type="project" value="InterPro"/>
</dbReference>
<dbReference type="Gene3D" id="1.25.40.10">
    <property type="entry name" value="Tetratricopeptide repeat domain"/>
    <property type="match status" value="4"/>
</dbReference>
<dbReference type="PANTHER" id="PTHR44943">
    <property type="entry name" value="CELLULOSE SYNTHASE OPERON PROTEIN C"/>
    <property type="match status" value="1"/>
</dbReference>
<evidence type="ECO:0000256" key="4">
    <source>
        <dbReference type="SAM" id="MobiDB-lite"/>
    </source>
</evidence>
<feature type="repeat" description="TPR" evidence="3">
    <location>
        <begin position="79"/>
        <end position="112"/>
    </location>
</feature>
<gene>
    <name evidence="5" type="ORF">DJ017_08450</name>
</gene>
<evidence type="ECO:0000256" key="3">
    <source>
        <dbReference type="PROSITE-ProRule" id="PRU00339"/>
    </source>
</evidence>
<evidence type="ECO:0000256" key="1">
    <source>
        <dbReference type="ARBA" id="ARBA00022737"/>
    </source>
</evidence>
<dbReference type="OrthoDB" id="7190635at2"/>
<dbReference type="InterPro" id="IPR002201">
    <property type="entry name" value="Glyco_trans_9"/>
</dbReference>
<dbReference type="PROSITE" id="PS50005">
    <property type="entry name" value="TPR"/>
    <property type="match status" value="6"/>
</dbReference>
<feature type="repeat" description="TPR" evidence="3">
    <location>
        <begin position="249"/>
        <end position="282"/>
    </location>
</feature>
<evidence type="ECO:0000313" key="5">
    <source>
        <dbReference type="EMBL" id="RAK54550.1"/>
    </source>
</evidence>
<name>A0A328AIF2_9CAUL</name>
<dbReference type="InterPro" id="IPR011990">
    <property type="entry name" value="TPR-like_helical_dom_sf"/>
</dbReference>
<feature type="compositionally biased region" description="Polar residues" evidence="4">
    <location>
        <begin position="1"/>
        <end position="18"/>
    </location>
</feature>
<reference evidence="6" key="1">
    <citation type="submission" date="2018-05" db="EMBL/GenBank/DDBJ databases">
        <authorList>
            <person name="Li X."/>
        </authorList>
    </citation>
    <scope>NUCLEOTIDE SEQUENCE [LARGE SCALE GENOMIC DNA]</scope>
    <source>
        <strain evidence="6">LX32</strain>
    </source>
</reference>
<proteinExistence type="predicted"/>
<comment type="caution">
    <text evidence="5">The sequence shown here is derived from an EMBL/GenBank/DDBJ whole genome shotgun (WGS) entry which is preliminary data.</text>
</comment>
<protein>
    <submittedName>
        <fullName evidence="5">Sulfotransferase</fullName>
    </submittedName>
</protein>